<name>A0A328P7P9_9GAMM</name>
<dbReference type="OrthoDB" id="5935280at2"/>
<evidence type="ECO:0000256" key="1">
    <source>
        <dbReference type="SAM" id="Phobius"/>
    </source>
</evidence>
<dbReference type="SUPFAM" id="SSF52096">
    <property type="entry name" value="ClpP/crotonase"/>
    <property type="match status" value="1"/>
</dbReference>
<accession>A0A328P7P9</accession>
<dbReference type="EMBL" id="NFZS01000001">
    <property type="protein sequence ID" value="RAO76625.1"/>
    <property type="molecule type" value="Genomic_DNA"/>
</dbReference>
<dbReference type="InterPro" id="IPR023562">
    <property type="entry name" value="ClpP/TepA"/>
</dbReference>
<comment type="caution">
    <text evidence="2">The sequence shown here is derived from an EMBL/GenBank/DDBJ whole genome shotgun (WGS) entry which is preliminary data.</text>
</comment>
<evidence type="ECO:0000313" key="2">
    <source>
        <dbReference type="EMBL" id="RAO76625.1"/>
    </source>
</evidence>
<keyword evidence="1" id="KW-0472">Membrane</keyword>
<organism evidence="2 3">
    <name type="scientific">Dyella jiangningensis</name>
    <dbReference type="NCBI Taxonomy" id="1379159"/>
    <lineage>
        <taxon>Bacteria</taxon>
        <taxon>Pseudomonadati</taxon>
        <taxon>Pseudomonadota</taxon>
        <taxon>Gammaproteobacteria</taxon>
        <taxon>Lysobacterales</taxon>
        <taxon>Rhodanobacteraceae</taxon>
        <taxon>Dyella</taxon>
    </lineage>
</organism>
<keyword evidence="3" id="KW-1185">Reference proteome</keyword>
<keyword evidence="1" id="KW-0812">Transmembrane</keyword>
<dbReference type="Gene3D" id="3.90.226.10">
    <property type="entry name" value="2-enoyl-CoA Hydratase, Chain A, domain 1"/>
    <property type="match status" value="1"/>
</dbReference>
<reference evidence="2 3" key="1">
    <citation type="journal article" date="2018" name="Genet. Mol. Biol.">
        <title>The genome sequence of Dyella jiangningensis FCAV SCS01 from a lignocellulose-decomposing microbial consortium metagenome reveals potential for biotechnological applications.</title>
        <authorList>
            <person name="Desiderato J.G."/>
            <person name="Alvarenga D.O."/>
            <person name="Constancio M.T.L."/>
            <person name="Alves L.M.C."/>
            <person name="Varani A.M."/>
        </authorList>
    </citation>
    <scope>NUCLEOTIDE SEQUENCE [LARGE SCALE GENOMIC DNA]</scope>
    <source>
        <strain evidence="2 3">FCAV SCS01</strain>
    </source>
</reference>
<feature type="transmembrane region" description="Helical" evidence="1">
    <location>
        <begin position="57"/>
        <end position="79"/>
    </location>
</feature>
<evidence type="ECO:0000313" key="3">
    <source>
        <dbReference type="Proteomes" id="UP000248926"/>
    </source>
</evidence>
<feature type="transmembrane region" description="Helical" evidence="1">
    <location>
        <begin position="85"/>
        <end position="109"/>
    </location>
</feature>
<dbReference type="AlphaFoldDB" id="A0A328P7P9"/>
<proteinExistence type="predicted"/>
<dbReference type="Proteomes" id="UP000248926">
    <property type="component" value="Unassembled WGS sequence"/>
</dbReference>
<gene>
    <name evidence="2" type="ORF">CA260_01490</name>
</gene>
<dbReference type="InterPro" id="IPR029045">
    <property type="entry name" value="ClpP/crotonase-like_dom_sf"/>
</dbReference>
<sequence length="543" mass="59748">MALPDSPYRRTDRIPPTWDGTLPLDLPGQHPPPLPKQPRTNYLLAHWHGELSLAQSYWCNSVLVGLGMNLVQSALLAWLNQAHLSLTHLLIVVASFAVARLAVSVWQVVGTLRAAALSGSRWAIVVNILMVLGILATIGSLPTEWAALQKIAAGASEQRRFSRYTIAPDADGQAILAKGTIGVDYADAVADAFKSHPSIHRLVLDSVGGDVDNGMQLHDFLASRPDITVEVDHLCASACTLAFIGGSQRIASTHSSFGFHQMRSMIDSHASQAYVGELQEKYKTLLTQRGASQDFIRLAFAKQGDEVYSPRADELFANHIITGLRMDGHVLTAEQWRQEQFLYGLHMHAHSRRIGDAMALIRQQWPPIYDAWVRRNLRLLDTPENAETDRAYGTSMWTALHEARRAAMRTVTADHVRAYATARRDLLQLISQRLSPDACGRYLDGIGFDAGKQADAIFMANGESYANLLAYNDPKRSIMVDWSLGARELSQARSAAARSVPLRPGADFHAQSCRQQVALLDGLLALPPLGSDMALRSLFSQLQ</sequence>
<dbReference type="Pfam" id="PF00574">
    <property type="entry name" value="CLP_protease"/>
    <property type="match status" value="1"/>
</dbReference>
<protein>
    <submittedName>
        <fullName evidence="2">Uncharacterized protein</fullName>
    </submittedName>
</protein>
<dbReference type="RefSeq" id="WP_111980700.1">
    <property type="nucleotide sequence ID" value="NZ_NFZS01000001.1"/>
</dbReference>
<keyword evidence="1" id="KW-1133">Transmembrane helix</keyword>
<feature type="transmembrane region" description="Helical" evidence="1">
    <location>
        <begin position="121"/>
        <end position="141"/>
    </location>
</feature>